<dbReference type="SUPFAM" id="SSF52047">
    <property type="entry name" value="RNI-like"/>
    <property type="match status" value="1"/>
</dbReference>
<organism evidence="1 2">
    <name type="scientific">Umbelopsis vinacea</name>
    <dbReference type="NCBI Taxonomy" id="44442"/>
    <lineage>
        <taxon>Eukaryota</taxon>
        <taxon>Fungi</taxon>
        <taxon>Fungi incertae sedis</taxon>
        <taxon>Mucoromycota</taxon>
        <taxon>Mucoromycotina</taxon>
        <taxon>Umbelopsidomycetes</taxon>
        <taxon>Umbelopsidales</taxon>
        <taxon>Umbelopsidaceae</taxon>
        <taxon>Umbelopsis</taxon>
    </lineage>
</organism>
<protein>
    <submittedName>
        <fullName evidence="1">Uncharacterized protein</fullName>
    </submittedName>
</protein>
<sequence>MLNASWLDTCPTEIRQYIFQLLGLSLDSQVASNTDALLDGFSLLLAYPHFLDLHQYVKPSLEVLPAFKEGQRIRFSEYSLAASLRPATRDLLHIPKTIYIQLDSLQSKKPESDSTIFQTLDMSPNTHSNVLHLFPNISTIAIACSGTYTYCLSHEIQLCQLIQPIENQLQELQLSFPTGSVNLYTSLEKCFVNTKFQKVAIQGFMSMASVNFLKEQKHIQHFVATEVNGHALEAAVCHWPLIHEIDIAGIALLSSAPNVCRAIYRCSNQLRRLTLSGTCEGDVRGCLGWMSDDQDEDSLIESISAGYKAVIGCCSYLTHLSISKFPICGVILLPLLKQRLRKLEELEFVSRPISQEHNSLSV</sequence>
<evidence type="ECO:0000313" key="2">
    <source>
        <dbReference type="Proteomes" id="UP000612746"/>
    </source>
</evidence>
<dbReference type="InterPro" id="IPR032675">
    <property type="entry name" value="LRR_dom_sf"/>
</dbReference>
<dbReference type="Proteomes" id="UP000612746">
    <property type="component" value="Unassembled WGS sequence"/>
</dbReference>
<keyword evidence="2" id="KW-1185">Reference proteome</keyword>
<evidence type="ECO:0000313" key="1">
    <source>
        <dbReference type="EMBL" id="KAG2180614.1"/>
    </source>
</evidence>
<dbReference type="OrthoDB" id="2383443at2759"/>
<comment type="caution">
    <text evidence="1">The sequence shown here is derived from an EMBL/GenBank/DDBJ whole genome shotgun (WGS) entry which is preliminary data.</text>
</comment>
<gene>
    <name evidence="1" type="ORF">INT44_003618</name>
</gene>
<accession>A0A8H7PU50</accession>
<name>A0A8H7PU50_9FUNG</name>
<dbReference type="AlphaFoldDB" id="A0A8H7PU50"/>
<dbReference type="Gene3D" id="3.80.10.10">
    <property type="entry name" value="Ribonuclease Inhibitor"/>
    <property type="match status" value="1"/>
</dbReference>
<dbReference type="EMBL" id="JAEPRA010000009">
    <property type="protein sequence ID" value="KAG2180614.1"/>
    <property type="molecule type" value="Genomic_DNA"/>
</dbReference>
<reference evidence="1" key="1">
    <citation type="submission" date="2020-12" db="EMBL/GenBank/DDBJ databases">
        <title>Metabolic potential, ecology and presence of endohyphal bacteria is reflected in genomic diversity of Mucoromycotina.</title>
        <authorList>
            <person name="Muszewska A."/>
            <person name="Okrasinska A."/>
            <person name="Steczkiewicz K."/>
            <person name="Drgas O."/>
            <person name="Orlowska M."/>
            <person name="Perlinska-Lenart U."/>
            <person name="Aleksandrzak-Piekarczyk T."/>
            <person name="Szatraj K."/>
            <person name="Zielenkiewicz U."/>
            <person name="Pilsyk S."/>
            <person name="Malc E."/>
            <person name="Mieczkowski P."/>
            <person name="Kruszewska J.S."/>
            <person name="Biernat P."/>
            <person name="Pawlowska J."/>
        </authorList>
    </citation>
    <scope>NUCLEOTIDE SEQUENCE</scope>
    <source>
        <strain evidence="1">WA0000051536</strain>
    </source>
</reference>
<proteinExistence type="predicted"/>